<dbReference type="SUPFAM" id="SSF52317">
    <property type="entry name" value="Class I glutamine amidotransferase-like"/>
    <property type="match status" value="1"/>
</dbReference>
<dbReference type="PANTHER" id="PTHR43235:SF1">
    <property type="entry name" value="GLUTAMINE AMIDOTRANSFERASE PB2B2.05-RELATED"/>
    <property type="match status" value="1"/>
</dbReference>
<dbReference type="InterPro" id="IPR011697">
    <property type="entry name" value="Peptidase_C26"/>
</dbReference>
<dbReference type="PROSITE" id="PS51273">
    <property type="entry name" value="GATASE_TYPE_1"/>
    <property type="match status" value="1"/>
</dbReference>
<dbReference type="GO" id="GO:0006598">
    <property type="term" value="P:polyamine catabolic process"/>
    <property type="evidence" value="ECO:0007669"/>
    <property type="project" value="TreeGrafter"/>
</dbReference>
<dbReference type="Gene3D" id="3.40.50.880">
    <property type="match status" value="1"/>
</dbReference>
<dbReference type="GO" id="GO:0033969">
    <property type="term" value="F:gamma-glutamyl-gamma-aminobutyrate hydrolase activity"/>
    <property type="evidence" value="ECO:0007669"/>
    <property type="project" value="TreeGrafter"/>
</dbReference>
<reference evidence="1" key="1">
    <citation type="journal article" date="2014" name="Appl. Environ. Microbiol.">
        <title>Detection and genomic characterization of motility in Lactobacillus curvatus: confirmation of motility in a species outside the Lactobacillus salivarius clade.</title>
        <authorList>
            <person name="Cousin F.J."/>
            <person name="Lynch S.M."/>
            <person name="Harris H.M."/>
            <person name="McCann A."/>
            <person name="Lynch D.B."/>
            <person name="Neville B.A."/>
            <person name="Irisawa T."/>
            <person name="Okada S."/>
            <person name="Endo A."/>
            <person name="O'Toole P.W."/>
        </authorList>
    </citation>
    <scope>NUCLEOTIDE SEQUENCE</scope>
    <source>
        <strain evidence="1">DSM 19910</strain>
    </source>
</reference>
<organism evidence="1">
    <name type="scientific">Liquorilactobacillus capillatus</name>
    <dbReference type="NCBI Taxonomy" id="480931"/>
    <lineage>
        <taxon>Bacteria</taxon>
        <taxon>Bacillati</taxon>
        <taxon>Bacillota</taxon>
        <taxon>Bacilli</taxon>
        <taxon>Lactobacillales</taxon>
        <taxon>Lactobacillaceae</taxon>
        <taxon>Liquorilactobacillus</taxon>
    </lineage>
</organism>
<dbReference type="InterPro" id="IPR029062">
    <property type="entry name" value="Class_I_gatase-like"/>
</dbReference>
<accession>A0A0A7RH11</accession>
<dbReference type="EMBL" id="KM886862">
    <property type="protein sequence ID" value="AJA33854.1"/>
    <property type="molecule type" value="Genomic_DNA"/>
</dbReference>
<dbReference type="Pfam" id="PF07722">
    <property type="entry name" value="Peptidase_C26"/>
    <property type="match status" value="1"/>
</dbReference>
<keyword evidence="1" id="KW-0808">Transferase</keyword>
<evidence type="ECO:0000313" key="1">
    <source>
        <dbReference type="EMBL" id="AJA33854.1"/>
    </source>
</evidence>
<dbReference type="CDD" id="cd01745">
    <property type="entry name" value="GATase1_2"/>
    <property type="match status" value="1"/>
</dbReference>
<dbReference type="GO" id="GO:0016740">
    <property type="term" value="F:transferase activity"/>
    <property type="evidence" value="ECO:0007669"/>
    <property type="project" value="UniProtKB-KW"/>
</dbReference>
<dbReference type="InterPro" id="IPR044668">
    <property type="entry name" value="PuuD-like"/>
</dbReference>
<dbReference type="AlphaFoldDB" id="A0A0A7RH11"/>
<dbReference type="GO" id="GO:0005829">
    <property type="term" value="C:cytosol"/>
    <property type="evidence" value="ECO:0007669"/>
    <property type="project" value="TreeGrafter"/>
</dbReference>
<keyword evidence="1" id="KW-0315">Glutamine amidotransferase</keyword>
<protein>
    <submittedName>
        <fullName evidence="1">Glutamine amidotransferase</fullName>
    </submittedName>
</protein>
<proteinExistence type="predicted"/>
<sequence length="249" mass="27542">MTKIAITTAVNLTNTKLLNKQFCYYVPQPVVKLVLGMGAIPIVLPIMNPNQINQEVLDSFDGLIIPGGADIAAKTYHEEPHINIGTSYYPRDQFEQALIKQTLTTNKPILGICRGMQMINVALGGTVYQDLRSEYPDLKIQHAQTAPGFLPTHEIKTKAGTWLAQIIGKQVWVNSRHHQAIKKLGEGLTVSATAPDGVIEGIETANGQVMGVQWHPENLYETQVAAQNLFQNFLQRSELNLQTISTKDK</sequence>
<dbReference type="PANTHER" id="PTHR43235">
    <property type="entry name" value="GLUTAMINE AMIDOTRANSFERASE PB2B2.05-RELATED"/>
    <property type="match status" value="1"/>
</dbReference>
<name>A0A0A7RH11_9LACO</name>